<dbReference type="EMBL" id="PZQS01000002">
    <property type="protein sequence ID" value="PVD35870.1"/>
    <property type="molecule type" value="Genomic_DNA"/>
</dbReference>
<dbReference type="PANTHER" id="PTHR43675:SF8">
    <property type="entry name" value="ARSENITE METHYLTRANSFERASE"/>
    <property type="match status" value="1"/>
</dbReference>
<evidence type="ECO:0000256" key="5">
    <source>
        <dbReference type="ARBA" id="ARBA00034545"/>
    </source>
</evidence>
<dbReference type="Gene3D" id="3.40.5.100">
    <property type="match status" value="1"/>
</dbReference>
<dbReference type="Proteomes" id="UP000245119">
    <property type="component" value="Linkage Group LG2"/>
</dbReference>
<comment type="catalytic activity">
    <reaction evidence="7">
        <text>arsenic triglutathione + 2 [thioredoxin]-dithiol + 2 S-adenosyl-L-methionine + H2O = dimethylarsinous acid + 2 [thioredoxin]-disulfide + 3 glutathione + 2 S-adenosyl-L-homocysteine + 2 H(+)</text>
        <dbReference type="Rhea" id="RHEA:69464"/>
        <dbReference type="Rhea" id="RHEA-COMP:10698"/>
        <dbReference type="Rhea" id="RHEA-COMP:10700"/>
        <dbReference type="ChEBI" id="CHEBI:15377"/>
        <dbReference type="ChEBI" id="CHEBI:15378"/>
        <dbReference type="ChEBI" id="CHEBI:23808"/>
        <dbReference type="ChEBI" id="CHEBI:29950"/>
        <dbReference type="ChEBI" id="CHEBI:50058"/>
        <dbReference type="ChEBI" id="CHEBI:57856"/>
        <dbReference type="ChEBI" id="CHEBI:57925"/>
        <dbReference type="ChEBI" id="CHEBI:59789"/>
        <dbReference type="ChEBI" id="CHEBI:183640"/>
        <dbReference type="EC" id="2.1.1.137"/>
    </reaction>
</comment>
<keyword evidence="11" id="KW-1185">Reference proteome</keyword>
<organism evidence="10 11">
    <name type="scientific">Pomacea canaliculata</name>
    <name type="common">Golden apple snail</name>
    <dbReference type="NCBI Taxonomy" id="400727"/>
    <lineage>
        <taxon>Eukaryota</taxon>
        <taxon>Metazoa</taxon>
        <taxon>Spiralia</taxon>
        <taxon>Lophotrochozoa</taxon>
        <taxon>Mollusca</taxon>
        <taxon>Gastropoda</taxon>
        <taxon>Caenogastropoda</taxon>
        <taxon>Architaenioglossa</taxon>
        <taxon>Ampullarioidea</taxon>
        <taxon>Ampullariidae</taxon>
        <taxon>Pomacea</taxon>
    </lineage>
</organism>
<dbReference type="InterPro" id="IPR029063">
    <property type="entry name" value="SAM-dependent_MTases_sf"/>
</dbReference>
<evidence type="ECO:0000256" key="7">
    <source>
        <dbReference type="ARBA" id="ARBA00047943"/>
    </source>
</evidence>
<evidence type="ECO:0000256" key="3">
    <source>
        <dbReference type="ARBA" id="ARBA00034487"/>
    </source>
</evidence>
<proteinExistence type="inferred from homology"/>
<dbReference type="SUPFAM" id="SSF53335">
    <property type="entry name" value="S-adenosyl-L-methionine-dependent methyltransferases"/>
    <property type="match status" value="1"/>
</dbReference>
<protein>
    <recommendedName>
        <fullName evidence="5">Arsenite methyltransferase</fullName>
        <ecNumber evidence="4">2.1.1.137</ecNumber>
    </recommendedName>
</protein>
<dbReference type="OrthoDB" id="8300214at2759"/>
<dbReference type="AlphaFoldDB" id="A0A2T7PR54"/>
<comment type="catalytic activity">
    <reaction evidence="6">
        <text>arsenic triglutathione + [thioredoxin]-dithiol + S-adenosyl-L-methionine + 2 H2O = methylarsonous acid + [thioredoxin]-disulfide + 3 glutathione + S-adenosyl-L-homocysteine + H(+)</text>
        <dbReference type="Rhea" id="RHEA:69460"/>
        <dbReference type="Rhea" id="RHEA-COMP:10698"/>
        <dbReference type="Rhea" id="RHEA-COMP:10700"/>
        <dbReference type="ChEBI" id="CHEBI:15377"/>
        <dbReference type="ChEBI" id="CHEBI:15378"/>
        <dbReference type="ChEBI" id="CHEBI:17826"/>
        <dbReference type="ChEBI" id="CHEBI:29950"/>
        <dbReference type="ChEBI" id="CHEBI:50058"/>
        <dbReference type="ChEBI" id="CHEBI:57856"/>
        <dbReference type="ChEBI" id="CHEBI:57925"/>
        <dbReference type="ChEBI" id="CHEBI:59789"/>
        <dbReference type="ChEBI" id="CHEBI:183640"/>
        <dbReference type="EC" id="2.1.1.137"/>
    </reaction>
</comment>
<keyword evidence="2" id="KW-0949">S-adenosyl-L-methionine</keyword>
<feature type="domain" description="Methyltransferase" evidence="9">
    <location>
        <begin position="63"/>
        <end position="192"/>
    </location>
</feature>
<dbReference type="InterPro" id="IPR025714">
    <property type="entry name" value="Methyltranfer_dom"/>
</dbReference>
<evidence type="ECO:0000256" key="4">
    <source>
        <dbReference type="ARBA" id="ARBA00034521"/>
    </source>
</evidence>
<dbReference type="Pfam" id="PF13847">
    <property type="entry name" value="Methyltransf_31"/>
    <property type="match status" value="1"/>
</dbReference>
<evidence type="ECO:0000313" key="10">
    <source>
        <dbReference type="EMBL" id="PVD35870.1"/>
    </source>
</evidence>
<comment type="similarity">
    <text evidence="3">Belongs to the methyltransferase superfamily. Arsenite methyltransferase family.</text>
</comment>
<evidence type="ECO:0000256" key="2">
    <source>
        <dbReference type="ARBA" id="ARBA00022691"/>
    </source>
</evidence>
<dbReference type="EC" id="2.1.1.137" evidence="4"/>
<dbReference type="InterPro" id="IPR026669">
    <property type="entry name" value="Arsenite_MeTrfase-like"/>
</dbReference>
<evidence type="ECO:0000256" key="1">
    <source>
        <dbReference type="ARBA" id="ARBA00022679"/>
    </source>
</evidence>
<comment type="catalytic activity">
    <reaction evidence="8">
        <text>arsenic triglutathione + 3 [thioredoxin]-dithiol + 3 S-adenosyl-L-methionine = trimethylarsine + 3 [thioredoxin]-disulfide + 3 glutathione + 3 S-adenosyl-L-homocysteine + 3 H(+)</text>
        <dbReference type="Rhea" id="RHEA:69432"/>
        <dbReference type="Rhea" id="RHEA-COMP:10698"/>
        <dbReference type="Rhea" id="RHEA-COMP:10700"/>
        <dbReference type="ChEBI" id="CHEBI:15378"/>
        <dbReference type="ChEBI" id="CHEBI:27130"/>
        <dbReference type="ChEBI" id="CHEBI:29950"/>
        <dbReference type="ChEBI" id="CHEBI:50058"/>
        <dbReference type="ChEBI" id="CHEBI:57856"/>
        <dbReference type="ChEBI" id="CHEBI:57925"/>
        <dbReference type="ChEBI" id="CHEBI:59789"/>
        <dbReference type="ChEBI" id="CHEBI:183640"/>
        <dbReference type="EC" id="2.1.1.137"/>
    </reaction>
</comment>
<keyword evidence="1" id="KW-0808">Transferase</keyword>
<evidence type="ECO:0000259" key="9">
    <source>
        <dbReference type="Pfam" id="PF13847"/>
    </source>
</evidence>
<dbReference type="CDD" id="cd02440">
    <property type="entry name" value="AdoMet_MTases"/>
    <property type="match status" value="1"/>
</dbReference>
<evidence type="ECO:0000313" key="11">
    <source>
        <dbReference type="Proteomes" id="UP000245119"/>
    </source>
</evidence>
<dbReference type="GO" id="GO:0030791">
    <property type="term" value="F:arsenite methyltransferase activity"/>
    <property type="evidence" value="ECO:0007669"/>
    <property type="project" value="UniProtKB-EC"/>
</dbReference>
<comment type="caution">
    <text evidence="10">The sequence shown here is derived from an EMBL/GenBank/DDBJ whole genome shotgun (WGS) entry which is preliminary data.</text>
</comment>
<reference evidence="10 11" key="1">
    <citation type="submission" date="2018-04" db="EMBL/GenBank/DDBJ databases">
        <title>The genome of golden apple snail Pomacea canaliculata provides insight into stress tolerance and invasive adaptation.</title>
        <authorList>
            <person name="Liu C."/>
            <person name="Liu B."/>
            <person name="Ren Y."/>
            <person name="Zhang Y."/>
            <person name="Wang H."/>
            <person name="Li S."/>
            <person name="Jiang F."/>
            <person name="Yin L."/>
            <person name="Zhang G."/>
            <person name="Qian W."/>
            <person name="Fan W."/>
        </authorList>
    </citation>
    <scope>NUCLEOTIDE SEQUENCE [LARGE SCALE GENOMIC DNA]</scope>
    <source>
        <strain evidence="10">SZHN2017</strain>
        <tissue evidence="10">Muscle</tissue>
    </source>
</reference>
<sequence>MSENTITDMVRCVYNTHNTVTGSVCRTNTENLLPEHIALFDQLSEEIKKSYYGTGIMIPEKLKGKRVLDVGCGSGSLVFILSKLVGPTGYVVGVDLSEMLIEIARSQVDYHRKAWGYDTMNCEFVLGNVENLPFPPESFDIVVSSGVISMCPDKEAVFAVVHSVLKEGGQFLLSDVCGEDDIPEECRSNDVIWTCGLGGLRWDRLAEVASKTGFTRPHLRQAAPVDIAEEYVKMIENSRFTCAGWRLFKLPEDHRYDACRVTYKGNIPEYSDQLPWDIDLTFKKGQGVDVDGELTTLLSTSYLRENFDFADTNVKPVTKRNQNPFAYLDKLQSEGRLPPSIFKVE</sequence>
<dbReference type="OMA" id="VYNTHNT"/>
<gene>
    <name evidence="10" type="ORF">C0Q70_02839</name>
</gene>
<dbReference type="PANTHER" id="PTHR43675">
    <property type="entry name" value="ARSENITE METHYLTRANSFERASE"/>
    <property type="match status" value="1"/>
</dbReference>
<name>A0A2T7PR54_POMCA</name>
<evidence type="ECO:0000256" key="6">
    <source>
        <dbReference type="ARBA" id="ARBA00047941"/>
    </source>
</evidence>
<dbReference type="Gene3D" id="3.40.50.150">
    <property type="entry name" value="Vaccinia Virus protein VP39"/>
    <property type="match status" value="1"/>
</dbReference>
<evidence type="ECO:0000256" key="8">
    <source>
        <dbReference type="ARBA" id="ARBA00048428"/>
    </source>
</evidence>
<dbReference type="STRING" id="400727.A0A2T7PR54"/>
<accession>A0A2T7PR54</accession>